<gene>
    <name evidence="5" type="ORF">GCM10025781_20080</name>
</gene>
<proteinExistence type="inferred from homology"/>
<dbReference type="EC" id="3.1.1.-" evidence="3"/>
<dbReference type="SUPFAM" id="SSF53474">
    <property type="entry name" value="alpha/beta-Hydrolases"/>
    <property type="match status" value="1"/>
</dbReference>
<accession>A0ABP8X692</accession>
<dbReference type="InterPro" id="IPR002018">
    <property type="entry name" value="CarbesteraseB"/>
</dbReference>
<reference evidence="6" key="1">
    <citation type="journal article" date="2019" name="Int. J. Syst. Evol. Microbiol.">
        <title>The Global Catalogue of Microorganisms (GCM) 10K type strain sequencing project: providing services to taxonomists for standard genome sequencing and annotation.</title>
        <authorList>
            <consortium name="The Broad Institute Genomics Platform"/>
            <consortium name="The Broad Institute Genome Sequencing Center for Infectious Disease"/>
            <person name="Wu L."/>
            <person name="Ma J."/>
        </authorList>
    </citation>
    <scope>NUCLEOTIDE SEQUENCE [LARGE SCALE GENOMIC DNA]</scope>
    <source>
        <strain evidence="6">JCM 18958</strain>
    </source>
</reference>
<name>A0ABP8X692_9MICC</name>
<evidence type="ECO:0000256" key="3">
    <source>
        <dbReference type="RuleBase" id="RU361235"/>
    </source>
</evidence>
<dbReference type="InterPro" id="IPR029058">
    <property type="entry name" value="AB_hydrolase_fold"/>
</dbReference>
<feature type="domain" description="Carboxylesterase type B" evidence="4">
    <location>
        <begin position="14"/>
        <end position="318"/>
    </location>
</feature>
<dbReference type="InterPro" id="IPR050309">
    <property type="entry name" value="Type-B_Carboxylest/Lipase"/>
</dbReference>
<organism evidence="5 6">
    <name type="scientific">Kocuria gwangalliensis</name>
    <dbReference type="NCBI Taxonomy" id="501592"/>
    <lineage>
        <taxon>Bacteria</taxon>
        <taxon>Bacillati</taxon>
        <taxon>Actinomycetota</taxon>
        <taxon>Actinomycetes</taxon>
        <taxon>Micrococcales</taxon>
        <taxon>Micrococcaceae</taxon>
        <taxon>Kocuria</taxon>
    </lineage>
</organism>
<comment type="caution">
    <text evidence="5">The sequence shown here is derived from an EMBL/GenBank/DDBJ whole genome shotgun (WGS) entry which is preliminary data.</text>
</comment>
<evidence type="ECO:0000256" key="2">
    <source>
        <dbReference type="ARBA" id="ARBA00022801"/>
    </source>
</evidence>
<dbReference type="PROSITE" id="PS00122">
    <property type="entry name" value="CARBOXYLESTERASE_B_1"/>
    <property type="match status" value="1"/>
</dbReference>
<sequence>MMTEAAMHGQPIWHAPAGTVLGWHDGPVDRATGIRYARAARLATPRPVGDANEPLQATSWSPACPQAPVPLLDEAVGSSIGKLPVDEDCMRVSVTVPAGTEPDAGLPVMVWLHGGSYVSGAGDAPFYDPSTLVAEQNVVVVNVTYRLGLFGYLGDGKTSPANLGLLDQIEALRWVHRNISAFGGDAANVTIFGQSAGGDAAAHLMIAEGTRGLFRRAIVQSAPFGLMKSRSKMNAVMSRTVSGLAPDAHWEEVTSAQSTVEKAAARFGLKGQMPFGVQYGHPPLPAEKDLDAAWREVAPEVEVLVGYTTREVALFAAAVPVLLKRLEKPKRDPALEQLVVKPLTKRIYGTGAKAFASRHAAAGGNVTGYVLSYGNEEHPLNAAHIAELPLLFPSSAWEGAPSALGLSLNDMQERGRLLRAQWAEFARGGTVSSLPEIGFRVLS</sequence>
<dbReference type="PANTHER" id="PTHR11559">
    <property type="entry name" value="CARBOXYLESTERASE"/>
    <property type="match status" value="1"/>
</dbReference>
<dbReference type="Proteomes" id="UP001501446">
    <property type="component" value="Unassembled WGS sequence"/>
</dbReference>
<evidence type="ECO:0000259" key="4">
    <source>
        <dbReference type="Pfam" id="PF00135"/>
    </source>
</evidence>
<dbReference type="Pfam" id="PF00135">
    <property type="entry name" value="COesterase"/>
    <property type="match status" value="1"/>
</dbReference>
<evidence type="ECO:0000313" key="6">
    <source>
        <dbReference type="Proteomes" id="UP001501446"/>
    </source>
</evidence>
<keyword evidence="6" id="KW-1185">Reference proteome</keyword>
<dbReference type="EMBL" id="BAABLN010000031">
    <property type="protein sequence ID" value="GAA4701610.1"/>
    <property type="molecule type" value="Genomic_DNA"/>
</dbReference>
<comment type="similarity">
    <text evidence="1 3">Belongs to the type-B carboxylesterase/lipase family.</text>
</comment>
<dbReference type="InterPro" id="IPR019826">
    <property type="entry name" value="Carboxylesterase_B_AS"/>
</dbReference>
<keyword evidence="2 3" id="KW-0378">Hydrolase</keyword>
<dbReference type="Gene3D" id="3.40.50.1820">
    <property type="entry name" value="alpha/beta hydrolase"/>
    <property type="match status" value="1"/>
</dbReference>
<protein>
    <recommendedName>
        <fullName evidence="3">Carboxylic ester hydrolase</fullName>
        <ecNumber evidence="3">3.1.1.-</ecNumber>
    </recommendedName>
</protein>
<evidence type="ECO:0000256" key="1">
    <source>
        <dbReference type="ARBA" id="ARBA00005964"/>
    </source>
</evidence>
<evidence type="ECO:0000313" key="5">
    <source>
        <dbReference type="EMBL" id="GAA4701610.1"/>
    </source>
</evidence>